<gene>
    <name evidence="1" type="ORF">PHPALM_11223</name>
</gene>
<keyword evidence="2" id="KW-1185">Reference proteome</keyword>
<name>A0A2P4Y2T0_9STRA</name>
<evidence type="ECO:0000313" key="1">
    <source>
        <dbReference type="EMBL" id="POM72118.1"/>
    </source>
</evidence>
<accession>A0A2P4Y2T0</accession>
<organism evidence="1 2">
    <name type="scientific">Phytophthora palmivora</name>
    <dbReference type="NCBI Taxonomy" id="4796"/>
    <lineage>
        <taxon>Eukaryota</taxon>
        <taxon>Sar</taxon>
        <taxon>Stramenopiles</taxon>
        <taxon>Oomycota</taxon>
        <taxon>Peronosporomycetes</taxon>
        <taxon>Peronosporales</taxon>
        <taxon>Peronosporaceae</taxon>
        <taxon>Phytophthora</taxon>
    </lineage>
</organism>
<comment type="caution">
    <text evidence="1">The sequence shown here is derived from an EMBL/GenBank/DDBJ whole genome shotgun (WGS) entry which is preliminary data.</text>
</comment>
<reference evidence="1 2" key="1">
    <citation type="journal article" date="2017" name="Genome Biol. Evol.">
        <title>Phytophthora megakarya and P. palmivora, closely related causal agents of cacao black pod rot, underwent increases in genome sizes and gene numbers by different mechanisms.</title>
        <authorList>
            <person name="Ali S.S."/>
            <person name="Shao J."/>
            <person name="Lary D.J."/>
            <person name="Kronmiller B."/>
            <person name="Shen D."/>
            <person name="Strem M.D."/>
            <person name="Amoako-Attah I."/>
            <person name="Akrofi A.Y."/>
            <person name="Begoude B.A."/>
            <person name="Ten Hoopen G.M."/>
            <person name="Coulibaly K."/>
            <person name="Kebe B.I."/>
            <person name="Melnick R.L."/>
            <person name="Guiltinan M.J."/>
            <person name="Tyler B.M."/>
            <person name="Meinhardt L.W."/>
            <person name="Bailey B.A."/>
        </authorList>
    </citation>
    <scope>NUCLEOTIDE SEQUENCE [LARGE SCALE GENOMIC DNA]</scope>
    <source>
        <strain evidence="2">sbr112.9</strain>
    </source>
</reference>
<keyword evidence="1" id="KW-0378">Hydrolase</keyword>
<dbReference type="GO" id="GO:0008233">
    <property type="term" value="F:peptidase activity"/>
    <property type="evidence" value="ECO:0007669"/>
    <property type="project" value="UniProtKB-KW"/>
</dbReference>
<proteinExistence type="predicted"/>
<feature type="non-terminal residue" evidence="1">
    <location>
        <position position="151"/>
    </location>
</feature>
<evidence type="ECO:0000313" key="2">
    <source>
        <dbReference type="Proteomes" id="UP000237271"/>
    </source>
</evidence>
<dbReference type="EMBL" id="NCKW01006242">
    <property type="protein sequence ID" value="POM72118.1"/>
    <property type="molecule type" value="Genomic_DNA"/>
</dbReference>
<dbReference type="AlphaFoldDB" id="A0A2P4Y2T0"/>
<dbReference type="Proteomes" id="UP000237271">
    <property type="component" value="Unassembled WGS sequence"/>
</dbReference>
<sequence length="151" mass="17538">MSFMFAAGVRISTREGLLSLPDEVVVMMCNWEPVRVVNISDKNTWVNELSDVARIMEYGFFPRHDVSCVPLHIVIESTPSPKSKKRMEREARLEALMPRPSCVERPDYPWPTKILRRPRLDNARVQFVKSDPVMKRWSGGQLGRKCGYQRF</sequence>
<dbReference type="GO" id="GO:0006508">
    <property type="term" value="P:proteolysis"/>
    <property type="evidence" value="ECO:0007669"/>
    <property type="project" value="UniProtKB-KW"/>
</dbReference>
<protein>
    <submittedName>
        <fullName evidence="1">Aspartic protease</fullName>
    </submittedName>
</protein>
<keyword evidence="1" id="KW-0645">Protease</keyword>